<evidence type="ECO:0000256" key="1">
    <source>
        <dbReference type="ARBA" id="ARBA00010945"/>
    </source>
</evidence>
<dbReference type="KEGG" id="spzr:G5C33_06070"/>
<name>A0A6G6Y3C5_9SPHN</name>
<comment type="similarity">
    <text evidence="1">Belongs to the DNA polymerase type-Y family.</text>
</comment>
<dbReference type="Gene3D" id="3.30.70.270">
    <property type="match status" value="1"/>
</dbReference>
<dbReference type="SUPFAM" id="SSF56672">
    <property type="entry name" value="DNA/RNA polymerases"/>
    <property type="match status" value="1"/>
</dbReference>
<dbReference type="PANTHER" id="PTHR35369:SF2">
    <property type="entry name" value="BLR3025 PROTEIN"/>
    <property type="match status" value="1"/>
</dbReference>
<evidence type="ECO:0000256" key="2">
    <source>
        <dbReference type="ARBA" id="ARBA00022763"/>
    </source>
</evidence>
<organism evidence="5 6">
    <name type="scientific">Stakelama tenebrarum</name>
    <dbReference type="NCBI Taxonomy" id="2711215"/>
    <lineage>
        <taxon>Bacteria</taxon>
        <taxon>Pseudomonadati</taxon>
        <taxon>Pseudomonadota</taxon>
        <taxon>Alphaproteobacteria</taxon>
        <taxon>Sphingomonadales</taxon>
        <taxon>Sphingomonadaceae</taxon>
        <taxon>Stakelama</taxon>
    </lineage>
</organism>
<dbReference type="Proteomes" id="UP000501568">
    <property type="component" value="Chromosome"/>
</dbReference>
<dbReference type="InterPro" id="IPR001126">
    <property type="entry name" value="UmuC"/>
</dbReference>
<dbReference type="Pfam" id="PF20114">
    <property type="entry name" value="DUF6504"/>
    <property type="match status" value="1"/>
</dbReference>
<dbReference type="CDD" id="cd03468">
    <property type="entry name" value="PolY_like"/>
    <property type="match status" value="1"/>
</dbReference>
<dbReference type="EMBL" id="CP049109">
    <property type="protein sequence ID" value="QIG79399.1"/>
    <property type="molecule type" value="Genomic_DNA"/>
</dbReference>
<evidence type="ECO:0000313" key="6">
    <source>
        <dbReference type="Proteomes" id="UP000501568"/>
    </source>
</evidence>
<dbReference type="InterPro" id="IPR045443">
    <property type="entry name" value="DUF6504"/>
</dbReference>
<dbReference type="InterPro" id="IPR050356">
    <property type="entry name" value="SulA_CellDiv_inhibitor"/>
</dbReference>
<accession>A0A6G6Y3C5</accession>
<feature type="domain" description="DUF6504" evidence="4">
    <location>
        <begin position="429"/>
        <end position="506"/>
    </location>
</feature>
<evidence type="ECO:0000259" key="4">
    <source>
        <dbReference type="Pfam" id="PF20114"/>
    </source>
</evidence>
<reference evidence="5 6" key="1">
    <citation type="submission" date="2020-02" db="EMBL/GenBank/DDBJ databases">
        <authorList>
            <person name="Zheng R.K."/>
            <person name="Sun C.M."/>
        </authorList>
    </citation>
    <scope>NUCLEOTIDE SEQUENCE [LARGE SCALE GENOMIC DNA]</scope>
    <source>
        <strain evidence="6">zrk23</strain>
    </source>
</reference>
<dbReference type="PANTHER" id="PTHR35369">
    <property type="entry name" value="BLR3025 PROTEIN-RELATED"/>
    <property type="match status" value="1"/>
</dbReference>
<feature type="domain" description="UmuC" evidence="3">
    <location>
        <begin position="39"/>
        <end position="162"/>
    </location>
</feature>
<keyword evidence="2" id="KW-0227">DNA damage</keyword>
<dbReference type="InterPro" id="IPR043502">
    <property type="entry name" value="DNA/RNA_pol_sf"/>
</dbReference>
<sequence>MCNWNGTVSRLFSERRYLVAHLPFLPAERRIGASLAPPDAPFALVEKQRGAQRIVALSPAACALGLAPGMALADARARVPELGALPHDAGADARLLTRLVEACERYTPMVAADGADALLLDITGCCDALGLTESGIAQDLATRLARMGLQAITAIAATPDAALALARFGVDTVEALPVSALDLGEESHVALRRAGLRHIGDLAGRPRAPLAARFGTQLPVRLARLLGEEDRHITPHRVPPPVRVEARFAEPMASVAPLLDVVEGLAGQAEEQLTLRGEGGRAFDLALFRTDGHVARLSVACGAPLRDPKGVVRLFEERLESLADPLDPGFGYDMVVLAVARTEAMEARQGDLVEQARDPADLQALLDRLAVRFGAKRVRCFRPRDEHLPEYAAALAPVGAPRGEWDAPDPGGPPLRPIFLYDPPQRVTVIAEVPDGPPRHFTWQGRPYRVVRHEGPERIAYPWWRHPEGAGPTRDYYRVEDASGHRFWLFRHGLYGREKADPEWYLHGLFA</sequence>
<dbReference type="GO" id="GO:0006281">
    <property type="term" value="P:DNA repair"/>
    <property type="evidence" value="ECO:0007669"/>
    <property type="project" value="InterPro"/>
</dbReference>
<evidence type="ECO:0000313" key="5">
    <source>
        <dbReference type="EMBL" id="QIG79399.1"/>
    </source>
</evidence>
<protein>
    <submittedName>
        <fullName evidence="5">DNA polymerase Y family protein</fullName>
    </submittedName>
</protein>
<dbReference type="AlphaFoldDB" id="A0A6G6Y3C5"/>
<dbReference type="Gene3D" id="3.40.1170.60">
    <property type="match status" value="1"/>
</dbReference>
<evidence type="ECO:0000259" key="3">
    <source>
        <dbReference type="Pfam" id="PF00817"/>
    </source>
</evidence>
<keyword evidence="6" id="KW-1185">Reference proteome</keyword>
<dbReference type="InterPro" id="IPR043128">
    <property type="entry name" value="Rev_trsase/Diguanyl_cyclase"/>
</dbReference>
<proteinExistence type="inferred from homology"/>
<dbReference type="Pfam" id="PF00817">
    <property type="entry name" value="IMS"/>
    <property type="match status" value="1"/>
</dbReference>
<gene>
    <name evidence="5" type="ORF">G5C33_06070</name>
</gene>